<reference evidence="1 2" key="1">
    <citation type="submission" date="2016-07" db="EMBL/GenBank/DDBJ databases">
        <title>Genomic analysis of zinc-resistant bacterium Mucilaginibacter pedocola TBZ30.</title>
        <authorList>
            <person name="Huang J."/>
            <person name="Tang J."/>
        </authorList>
    </citation>
    <scope>NUCLEOTIDE SEQUENCE [LARGE SCALE GENOMIC DNA]</scope>
    <source>
        <strain evidence="1 2">TBZ30</strain>
    </source>
</reference>
<dbReference type="OrthoDB" id="789281at2"/>
<protein>
    <submittedName>
        <fullName evidence="1">Uncharacterized protein</fullName>
    </submittedName>
</protein>
<accession>A0A1S9PAH6</accession>
<dbReference type="NCBIfam" id="NF047539">
    <property type="entry name" value="XAC2610_fam"/>
    <property type="match status" value="1"/>
</dbReference>
<gene>
    <name evidence="1" type="ORF">BC343_09825</name>
</gene>
<name>A0A1S9PAH6_9SPHI</name>
<dbReference type="InterPro" id="IPR058087">
    <property type="entry name" value="XAC2610_dom"/>
</dbReference>
<dbReference type="EMBL" id="MBTF01000034">
    <property type="protein sequence ID" value="OOQ57962.1"/>
    <property type="molecule type" value="Genomic_DNA"/>
</dbReference>
<proteinExistence type="predicted"/>
<dbReference type="AlphaFoldDB" id="A0A1S9PAH6"/>
<dbReference type="RefSeq" id="WP_078349687.1">
    <property type="nucleotide sequence ID" value="NZ_MBTF01000034.1"/>
</dbReference>
<evidence type="ECO:0000313" key="2">
    <source>
        <dbReference type="Proteomes" id="UP000189739"/>
    </source>
</evidence>
<keyword evidence="2" id="KW-1185">Reference proteome</keyword>
<comment type="caution">
    <text evidence="1">The sequence shown here is derived from an EMBL/GenBank/DDBJ whole genome shotgun (WGS) entry which is preliminary data.</text>
</comment>
<sequence length="240" mass="27657">MYKYLFLFTLFIISCKGEHRPVAISSAKRTIETALPTQLATKIAIRDSLIESFTDSTHIGRKKHNKFELKRYALGDSIYVVIRFWCKQNNKWSARNEFRFPKNMGGGCNPQISDFNNDGLKDVTYISNEAARGANEVRTLFIYDNKNDRLIHIKNSERFPNMEYNSTLNCIDALLFSGCTATVFAKLEADSLRTFASVEQCDSIRVCTYNKNGIEKRILTKPAEPDVISRFRNYKPLEEY</sequence>
<organism evidence="1 2">
    <name type="scientific">Mucilaginibacter pedocola</name>
    <dbReference type="NCBI Taxonomy" id="1792845"/>
    <lineage>
        <taxon>Bacteria</taxon>
        <taxon>Pseudomonadati</taxon>
        <taxon>Bacteroidota</taxon>
        <taxon>Sphingobacteriia</taxon>
        <taxon>Sphingobacteriales</taxon>
        <taxon>Sphingobacteriaceae</taxon>
        <taxon>Mucilaginibacter</taxon>
    </lineage>
</organism>
<evidence type="ECO:0000313" key="1">
    <source>
        <dbReference type="EMBL" id="OOQ57962.1"/>
    </source>
</evidence>
<dbReference type="Proteomes" id="UP000189739">
    <property type="component" value="Unassembled WGS sequence"/>
</dbReference>
<dbReference type="PROSITE" id="PS51257">
    <property type="entry name" value="PROKAR_LIPOPROTEIN"/>
    <property type="match status" value="1"/>
</dbReference>